<keyword evidence="2" id="KW-1133">Transmembrane helix</keyword>
<accession>A0ABS4KHJ4</accession>
<comment type="caution">
    <text evidence="3">The sequence shown here is derived from an EMBL/GenBank/DDBJ whole genome shotgun (WGS) entry which is preliminary data.</text>
</comment>
<evidence type="ECO:0000256" key="1">
    <source>
        <dbReference type="PIRNR" id="PIRNR005348"/>
    </source>
</evidence>
<keyword evidence="1" id="KW-0813">Transport</keyword>
<evidence type="ECO:0000313" key="3">
    <source>
        <dbReference type="EMBL" id="MBP2027265.1"/>
    </source>
</evidence>
<keyword evidence="4" id="KW-1185">Reference proteome</keyword>
<name>A0ABS4KHJ4_9FIRM</name>
<dbReference type="Proteomes" id="UP001314903">
    <property type="component" value="Unassembled WGS sequence"/>
</dbReference>
<dbReference type="EMBL" id="JAGGLI010000009">
    <property type="protein sequence ID" value="MBP2027265.1"/>
    <property type="molecule type" value="Genomic_DNA"/>
</dbReference>
<feature type="transmembrane region" description="Helical" evidence="2">
    <location>
        <begin position="27"/>
        <end position="45"/>
    </location>
</feature>
<dbReference type="InterPro" id="IPR004679">
    <property type="entry name" value="2-OHcarboxylate_transport"/>
</dbReference>
<keyword evidence="1 2" id="KW-0472">Membrane</keyword>
<dbReference type="Pfam" id="PF03390">
    <property type="entry name" value="2HCT"/>
    <property type="match status" value="1"/>
</dbReference>
<protein>
    <submittedName>
        <fullName evidence="3">CCS family citrate carrier protein</fullName>
    </submittedName>
</protein>
<keyword evidence="2" id="KW-0812">Transmembrane</keyword>
<dbReference type="RefSeq" id="WP_209660193.1">
    <property type="nucleotide sequence ID" value="NZ_JAGGLI010000009.1"/>
</dbReference>
<feature type="transmembrane region" description="Helical" evidence="2">
    <location>
        <begin position="51"/>
        <end position="70"/>
    </location>
</feature>
<proteinExistence type="inferred from homology"/>
<feature type="transmembrane region" description="Helical" evidence="2">
    <location>
        <begin position="368"/>
        <end position="388"/>
    </location>
</feature>
<reference evidence="3 4" key="1">
    <citation type="submission" date="2021-03" db="EMBL/GenBank/DDBJ databases">
        <title>Genomic Encyclopedia of Type Strains, Phase IV (KMG-IV): sequencing the most valuable type-strain genomes for metagenomic binning, comparative biology and taxonomic classification.</title>
        <authorList>
            <person name="Goeker M."/>
        </authorList>
    </citation>
    <scope>NUCLEOTIDE SEQUENCE [LARGE SCALE GENOMIC DNA]</scope>
    <source>
        <strain evidence="3 4">DSM 27512</strain>
    </source>
</reference>
<feature type="transmembrane region" description="Helical" evidence="2">
    <location>
        <begin position="148"/>
        <end position="172"/>
    </location>
</feature>
<feature type="transmembrane region" description="Helical" evidence="2">
    <location>
        <begin position="340"/>
        <end position="362"/>
    </location>
</feature>
<feature type="transmembrane region" description="Helical" evidence="2">
    <location>
        <begin position="429"/>
        <end position="449"/>
    </location>
</feature>
<keyword evidence="1" id="KW-0769">Symport</keyword>
<organism evidence="3 4">
    <name type="scientific">Acetoanaerobium pronyense</name>
    <dbReference type="NCBI Taxonomy" id="1482736"/>
    <lineage>
        <taxon>Bacteria</taxon>
        <taxon>Bacillati</taxon>
        <taxon>Bacillota</taxon>
        <taxon>Clostridia</taxon>
        <taxon>Peptostreptococcales</taxon>
        <taxon>Filifactoraceae</taxon>
        <taxon>Acetoanaerobium</taxon>
    </lineage>
</organism>
<comment type="similarity">
    <text evidence="1">Belongs to the 2-hydroxycarboxylate transporter (2-HCT) (TC 2.A.24) family.</text>
</comment>
<dbReference type="PANTHER" id="PTHR40033">
    <property type="entry name" value="NA(+)-MALATE SYMPORTER"/>
    <property type="match status" value="1"/>
</dbReference>
<evidence type="ECO:0000313" key="4">
    <source>
        <dbReference type="Proteomes" id="UP001314903"/>
    </source>
</evidence>
<evidence type="ECO:0000256" key="2">
    <source>
        <dbReference type="SAM" id="Phobius"/>
    </source>
</evidence>
<feature type="transmembrane region" description="Helical" evidence="2">
    <location>
        <begin position="300"/>
        <end position="319"/>
    </location>
</feature>
<dbReference type="PIRSF" id="PIRSF005348">
    <property type="entry name" value="YxkH"/>
    <property type="match status" value="1"/>
</dbReference>
<feature type="transmembrane region" description="Helical" evidence="2">
    <location>
        <begin position="272"/>
        <end position="294"/>
    </location>
</feature>
<dbReference type="PANTHER" id="PTHR40033:SF1">
    <property type="entry name" value="CITRATE-SODIUM SYMPORTER"/>
    <property type="match status" value="1"/>
</dbReference>
<sequence length="450" mass="47462">MENAQKIQKVESSNEQNSKGRFGGLKIFNIPLPLFALLAAIVIGASLLEVIPVNIVGALGLTFVLGATFGEIGDRIPIWKEYVGGGAILAFLGSAYLVYSGIMPEQSINAVTEFMKETNFLTLFIAVLITGSVLSVERKLLLKALVGYIPTIVIGIAGAMLFGVVAGLLTGISPANVLTMYVLPIMGGGTGAGALPMSEIYSSVTGNDPSQFLSFAFPILTIANIVAIVIAALLNKLGEKRPSLTGNGELVRNKDFDAKQKKVEVKLTTRDISAGFILSISIYLLGVLMSKAILPTVFGVQIHTFAYMVLFVSLFNALNIIPEELKQGAKKLQSFFSGEFLWVIMIGVGVAYTDLGEIIAAINATNVIIASFIVIGAVVGTAISGYFIGFYPIESSITAGLCMANRGGSGDLAVLGAAKRMDLISWAQISSRLGGGIMLVIASIVFGVLY</sequence>
<gene>
    <name evidence="3" type="ORF">J2Z35_001059</name>
</gene>
<feature type="transmembrane region" description="Helical" evidence="2">
    <location>
        <begin position="82"/>
        <end position="99"/>
    </location>
</feature>
<feature type="transmembrane region" description="Helical" evidence="2">
    <location>
        <begin position="119"/>
        <end position="136"/>
    </location>
</feature>
<feature type="transmembrane region" description="Helical" evidence="2">
    <location>
        <begin position="212"/>
        <end position="234"/>
    </location>
</feature>